<proteinExistence type="predicted"/>
<feature type="compositionally biased region" description="Low complexity" evidence="1">
    <location>
        <begin position="136"/>
        <end position="148"/>
    </location>
</feature>
<feature type="compositionally biased region" description="Low complexity" evidence="1">
    <location>
        <begin position="55"/>
        <end position="76"/>
    </location>
</feature>
<evidence type="ECO:0000313" key="3">
    <source>
        <dbReference type="Proteomes" id="UP000440578"/>
    </source>
</evidence>
<dbReference type="EMBL" id="VIIS01000113">
    <property type="protein sequence ID" value="KAF0313115.1"/>
    <property type="molecule type" value="Genomic_DNA"/>
</dbReference>
<feature type="compositionally biased region" description="Basic residues" evidence="1">
    <location>
        <begin position="1"/>
        <end position="10"/>
    </location>
</feature>
<evidence type="ECO:0000256" key="1">
    <source>
        <dbReference type="SAM" id="MobiDB-lite"/>
    </source>
</evidence>
<gene>
    <name evidence="2" type="ORF">FJT64_016302</name>
</gene>
<organism evidence="2 3">
    <name type="scientific">Amphibalanus amphitrite</name>
    <name type="common">Striped barnacle</name>
    <name type="synonym">Balanus amphitrite</name>
    <dbReference type="NCBI Taxonomy" id="1232801"/>
    <lineage>
        <taxon>Eukaryota</taxon>
        <taxon>Metazoa</taxon>
        <taxon>Ecdysozoa</taxon>
        <taxon>Arthropoda</taxon>
        <taxon>Crustacea</taxon>
        <taxon>Multicrustacea</taxon>
        <taxon>Cirripedia</taxon>
        <taxon>Thoracica</taxon>
        <taxon>Thoracicalcarea</taxon>
        <taxon>Balanomorpha</taxon>
        <taxon>Balanoidea</taxon>
        <taxon>Balanidae</taxon>
        <taxon>Amphibalaninae</taxon>
        <taxon>Amphibalanus</taxon>
    </lineage>
</organism>
<feature type="region of interest" description="Disordered" evidence="1">
    <location>
        <begin position="1"/>
        <end position="163"/>
    </location>
</feature>
<accession>A0A6A4X1J0</accession>
<dbReference type="AlphaFoldDB" id="A0A6A4X1J0"/>
<dbReference type="OrthoDB" id="449052at2759"/>
<protein>
    <submittedName>
        <fullName evidence="2">Uncharacterized protein</fullName>
    </submittedName>
</protein>
<sequence>MAALFRRKKHLDVSGAPQKKGRSQSLDPTSLAYLSLKQAGGSSDKKGQTIDRLTVPEVTETPPTNSSPSSSPSHGHSPNRRASDLFEGGLRQFQQLYKRRGSREPPETEESSSKTLQVPKPRQRSGSVDVGRLTVSSGRRGSTEGSRSLPQQGRRGSVDPGLRLYTALRPNVNGVRRGSVDANVKQFQAVYQQRKALKSEQAALYAAGSGSTSPVPVSIPESPEITSRYHKPKPGSAAAAAAEAAAAELDAAQREMKSHSTISSASFNANLYRRHDDPYRRRSLSGGDAISDSNRMAILFRDSRGLPAVDPFMDTLHSTDLSK</sequence>
<comment type="caution">
    <text evidence="2">The sequence shown here is derived from an EMBL/GenBank/DDBJ whole genome shotgun (WGS) entry which is preliminary data.</text>
</comment>
<keyword evidence="3" id="KW-1185">Reference proteome</keyword>
<dbReference type="Proteomes" id="UP000440578">
    <property type="component" value="Unassembled WGS sequence"/>
</dbReference>
<reference evidence="2 3" key="1">
    <citation type="submission" date="2019-07" db="EMBL/GenBank/DDBJ databases">
        <title>Draft genome assembly of a fouling barnacle, Amphibalanus amphitrite (Darwin, 1854): The first reference genome for Thecostraca.</title>
        <authorList>
            <person name="Kim W."/>
        </authorList>
    </citation>
    <scope>NUCLEOTIDE SEQUENCE [LARGE SCALE GENOMIC DNA]</scope>
    <source>
        <strain evidence="2">SNU_AA5</strain>
        <tissue evidence="2">Soma without cirri and trophi</tissue>
    </source>
</reference>
<evidence type="ECO:0000313" key="2">
    <source>
        <dbReference type="EMBL" id="KAF0313115.1"/>
    </source>
</evidence>
<name>A0A6A4X1J0_AMPAM</name>